<reference evidence="5 6" key="1">
    <citation type="submission" date="2018-03" db="EMBL/GenBank/DDBJ databases">
        <title>Genomic Encyclopedia of Archaeal and Bacterial Type Strains, Phase II (KMG-II): from individual species to whole genera.</title>
        <authorList>
            <person name="Goeker M."/>
        </authorList>
    </citation>
    <scope>NUCLEOTIDE SEQUENCE [LARGE SCALE GENOMIC DNA]</scope>
    <source>
        <strain evidence="5 6">DSM 28229</strain>
    </source>
</reference>
<keyword evidence="1" id="KW-0808">Transferase</keyword>
<dbReference type="Pfam" id="PF04389">
    <property type="entry name" value="Peptidase_M28"/>
    <property type="match status" value="1"/>
</dbReference>
<evidence type="ECO:0000256" key="2">
    <source>
        <dbReference type="ARBA" id="ARBA00023315"/>
    </source>
</evidence>
<gene>
    <name evidence="5" type="ORF">BC781_104125</name>
</gene>
<keyword evidence="6" id="KW-1185">Reference proteome</keyword>
<dbReference type="Proteomes" id="UP000245535">
    <property type="component" value="Unassembled WGS sequence"/>
</dbReference>
<comment type="caution">
    <text evidence="5">The sequence shown here is derived from an EMBL/GenBank/DDBJ whole genome shotgun (WGS) entry which is preliminary data.</text>
</comment>
<sequence length="337" mass="37695">MVFHKSILAAATMVSMLVSCQGNQSSTTKDETTAKEVNVQAPQINADSAYAFVQKQVDFGPRVPNTPEHVACGDYLISTLERFGTTVHVQEFEAEGYDGTIYKGRNIMGQINPSASKRILLAAHWDTRFVADQDEESKHYEFIDGANDGGSGVAVLLEIARTLQQSSLKPNVGIDLLLFDVEDQGKPSFVEQDYTQPYKSYYCLGSTHWSKNKYPNGYHAYYGILLDMVGAKGATFPKEAYSMNYGRKIVRKLWKTAESLGYGHHFIHQEGDPITDDHVPVNEIAKIPMIDVIHQDLTGQGTFFEHWHTTDDTMENIDKDVLKAVGQSVLQLIYNEK</sequence>
<evidence type="ECO:0000256" key="3">
    <source>
        <dbReference type="SAM" id="SignalP"/>
    </source>
</evidence>
<dbReference type="RefSeq" id="WP_109619678.1">
    <property type="nucleotide sequence ID" value="NZ_QGDO01000004.1"/>
</dbReference>
<dbReference type="PANTHER" id="PTHR12283:SF6">
    <property type="entry name" value="GLUTAMINYL-PEPTIDE CYCLOTRANSFERASE-RELATED"/>
    <property type="match status" value="1"/>
</dbReference>
<evidence type="ECO:0000259" key="4">
    <source>
        <dbReference type="Pfam" id="PF04389"/>
    </source>
</evidence>
<name>A0A315Z8H8_SEDFL</name>
<keyword evidence="2" id="KW-0012">Acyltransferase</keyword>
<proteinExistence type="predicted"/>
<evidence type="ECO:0000256" key="1">
    <source>
        <dbReference type="ARBA" id="ARBA00022679"/>
    </source>
</evidence>
<dbReference type="Gene3D" id="3.40.630.10">
    <property type="entry name" value="Zn peptidases"/>
    <property type="match status" value="1"/>
</dbReference>
<dbReference type="EMBL" id="QGDO01000004">
    <property type="protein sequence ID" value="PWJ40865.1"/>
    <property type="molecule type" value="Genomic_DNA"/>
</dbReference>
<keyword evidence="3" id="KW-0732">Signal</keyword>
<feature type="signal peptide" evidence="3">
    <location>
        <begin position="1"/>
        <end position="20"/>
    </location>
</feature>
<dbReference type="InterPro" id="IPR040234">
    <property type="entry name" value="QC/QCL"/>
</dbReference>
<dbReference type="PANTHER" id="PTHR12283">
    <property type="entry name" value="GLUTAMINYL-PEPTIDE CYCLOTRANSFERASE"/>
    <property type="match status" value="1"/>
</dbReference>
<dbReference type="GO" id="GO:0008270">
    <property type="term" value="F:zinc ion binding"/>
    <property type="evidence" value="ECO:0007669"/>
    <property type="project" value="TreeGrafter"/>
</dbReference>
<feature type="chain" id="PRO_5016363324" evidence="3">
    <location>
        <begin position="21"/>
        <end position="337"/>
    </location>
</feature>
<dbReference type="GO" id="GO:0016603">
    <property type="term" value="F:glutaminyl-peptide cyclotransferase activity"/>
    <property type="evidence" value="ECO:0007669"/>
    <property type="project" value="TreeGrafter"/>
</dbReference>
<dbReference type="PROSITE" id="PS51257">
    <property type="entry name" value="PROKAR_LIPOPROTEIN"/>
    <property type="match status" value="1"/>
</dbReference>
<evidence type="ECO:0000313" key="5">
    <source>
        <dbReference type="EMBL" id="PWJ40865.1"/>
    </source>
</evidence>
<evidence type="ECO:0000313" key="6">
    <source>
        <dbReference type="Proteomes" id="UP000245535"/>
    </source>
</evidence>
<dbReference type="InterPro" id="IPR007484">
    <property type="entry name" value="Peptidase_M28"/>
</dbReference>
<dbReference type="AlphaFoldDB" id="A0A315Z8H8"/>
<accession>A0A315Z8H8</accession>
<dbReference type="SUPFAM" id="SSF53187">
    <property type="entry name" value="Zn-dependent exopeptidases"/>
    <property type="match status" value="1"/>
</dbReference>
<feature type="domain" description="Peptidase M28" evidence="4">
    <location>
        <begin position="106"/>
        <end position="332"/>
    </location>
</feature>
<organism evidence="5 6">
    <name type="scientific">Sediminitomix flava</name>
    <dbReference type="NCBI Taxonomy" id="379075"/>
    <lineage>
        <taxon>Bacteria</taxon>
        <taxon>Pseudomonadati</taxon>
        <taxon>Bacteroidota</taxon>
        <taxon>Cytophagia</taxon>
        <taxon>Cytophagales</taxon>
        <taxon>Flammeovirgaceae</taxon>
        <taxon>Sediminitomix</taxon>
    </lineage>
</organism>
<protein>
    <submittedName>
        <fullName evidence="5">Peptidase M28-like protein</fullName>
    </submittedName>
</protein>
<dbReference type="OrthoDB" id="9773494at2"/>